<dbReference type="AlphaFoldDB" id="A0A8K0GXA9"/>
<name>A0A8K0GXA9_9ROSA</name>
<proteinExistence type="inferred from homology"/>
<accession>A0A8K0GXA9</accession>
<protein>
    <recommendedName>
        <fullName evidence="5">Beta-glucosidase</fullName>
    </recommendedName>
</protein>
<evidence type="ECO:0000313" key="4">
    <source>
        <dbReference type="Proteomes" id="UP000796880"/>
    </source>
</evidence>
<evidence type="ECO:0000256" key="2">
    <source>
        <dbReference type="RuleBase" id="RU003690"/>
    </source>
</evidence>
<dbReference type="PANTHER" id="PTHR10353:SF175">
    <property type="entry name" value="BETA-GLUCOSIDASE 18-LIKE ISOFORM X1"/>
    <property type="match status" value="1"/>
</dbReference>
<sequence length="130" mass="14429">MLDPLVYGDYPAEMRGSELPRFSGRDKELIKGSMDFIGLNHYSALHVKDCICSACSMGDHHPIRGFLSKPTERDGVPIGEPTGMVRFFVVPSALEKHESEDLLEEVNRVEPHKAHIAALASAIRDEADVR</sequence>
<comment type="similarity">
    <text evidence="1 2">Belongs to the glycosyl hydrolase 1 family.</text>
</comment>
<reference evidence="3" key="1">
    <citation type="submission" date="2020-03" db="EMBL/GenBank/DDBJ databases">
        <title>A high-quality chromosome-level genome assembly of a woody plant with both climbing and erect habits, Rhamnella rubrinervis.</title>
        <authorList>
            <person name="Lu Z."/>
            <person name="Yang Y."/>
            <person name="Zhu X."/>
            <person name="Sun Y."/>
        </authorList>
    </citation>
    <scope>NUCLEOTIDE SEQUENCE</scope>
    <source>
        <strain evidence="3">BYM</strain>
        <tissue evidence="3">Leaf</tissue>
    </source>
</reference>
<dbReference type="InterPro" id="IPR001360">
    <property type="entry name" value="Glyco_hydro_1"/>
</dbReference>
<dbReference type="OrthoDB" id="1714570at2759"/>
<dbReference type="GO" id="GO:0005975">
    <property type="term" value="P:carbohydrate metabolic process"/>
    <property type="evidence" value="ECO:0007669"/>
    <property type="project" value="InterPro"/>
</dbReference>
<evidence type="ECO:0000313" key="3">
    <source>
        <dbReference type="EMBL" id="KAF3442179.1"/>
    </source>
</evidence>
<dbReference type="GO" id="GO:0008422">
    <property type="term" value="F:beta-glucosidase activity"/>
    <property type="evidence" value="ECO:0007669"/>
    <property type="project" value="TreeGrafter"/>
</dbReference>
<comment type="caution">
    <text evidence="3">The sequence shown here is derived from an EMBL/GenBank/DDBJ whole genome shotgun (WGS) entry which is preliminary data.</text>
</comment>
<dbReference type="SUPFAM" id="SSF51445">
    <property type="entry name" value="(Trans)glycosidases"/>
    <property type="match status" value="1"/>
</dbReference>
<dbReference type="Pfam" id="PF00232">
    <property type="entry name" value="Glyco_hydro_1"/>
    <property type="match status" value="1"/>
</dbReference>
<evidence type="ECO:0008006" key="5">
    <source>
        <dbReference type="Google" id="ProtNLM"/>
    </source>
</evidence>
<dbReference type="PANTHER" id="PTHR10353">
    <property type="entry name" value="GLYCOSYL HYDROLASE"/>
    <property type="match status" value="1"/>
</dbReference>
<organism evidence="3 4">
    <name type="scientific">Rhamnella rubrinervis</name>
    <dbReference type="NCBI Taxonomy" id="2594499"/>
    <lineage>
        <taxon>Eukaryota</taxon>
        <taxon>Viridiplantae</taxon>
        <taxon>Streptophyta</taxon>
        <taxon>Embryophyta</taxon>
        <taxon>Tracheophyta</taxon>
        <taxon>Spermatophyta</taxon>
        <taxon>Magnoliopsida</taxon>
        <taxon>eudicotyledons</taxon>
        <taxon>Gunneridae</taxon>
        <taxon>Pentapetalae</taxon>
        <taxon>rosids</taxon>
        <taxon>fabids</taxon>
        <taxon>Rosales</taxon>
        <taxon>Rhamnaceae</taxon>
        <taxon>rhamnoid group</taxon>
        <taxon>Rhamneae</taxon>
        <taxon>Rhamnella</taxon>
    </lineage>
</organism>
<dbReference type="Proteomes" id="UP000796880">
    <property type="component" value="Unassembled WGS sequence"/>
</dbReference>
<evidence type="ECO:0000256" key="1">
    <source>
        <dbReference type="ARBA" id="ARBA00010838"/>
    </source>
</evidence>
<dbReference type="EMBL" id="VOIH02000007">
    <property type="protein sequence ID" value="KAF3442179.1"/>
    <property type="molecule type" value="Genomic_DNA"/>
</dbReference>
<dbReference type="InterPro" id="IPR017853">
    <property type="entry name" value="GH"/>
</dbReference>
<keyword evidence="4" id="KW-1185">Reference proteome</keyword>
<gene>
    <name evidence="3" type="ORF">FNV43_RR16095</name>
</gene>
<dbReference type="Gene3D" id="3.20.20.80">
    <property type="entry name" value="Glycosidases"/>
    <property type="match status" value="1"/>
</dbReference>